<gene>
    <name evidence="5" type="ORF">A7A09_018815</name>
</gene>
<reference evidence="5" key="1">
    <citation type="submission" date="2018-05" db="EMBL/GenBank/DDBJ databases">
        <title>Reclassification of Methylarcula marina and Methylarcula terricola as Paracoccus methylarcula sp.nov., comb.nov. and Paracoccus terricola comb.nov.</title>
        <authorList>
            <person name="Shmareva M.N."/>
            <person name="Doronina N.V."/>
            <person name="Vasilenko O.V."/>
            <person name="Tarlachkov S.V."/>
            <person name="Trotsenko Y.A."/>
        </authorList>
    </citation>
    <scope>NUCLEOTIDE SEQUENCE [LARGE SCALE GENOMIC DNA]</scope>
    <source>
        <strain evidence="5">VKM B-2159</strain>
    </source>
</reference>
<dbReference type="EMBL" id="PXNQ02000014">
    <property type="protein sequence ID" value="RNF33040.1"/>
    <property type="molecule type" value="Genomic_DNA"/>
</dbReference>
<accession>A0A3R7SBU3</accession>
<comment type="similarity">
    <text evidence="1">Belongs to the ATP-dependent AMP-binding enzyme family.</text>
</comment>
<dbReference type="Proteomes" id="UP000238137">
    <property type="component" value="Unassembled WGS sequence"/>
</dbReference>
<evidence type="ECO:0000256" key="1">
    <source>
        <dbReference type="ARBA" id="ARBA00006432"/>
    </source>
</evidence>
<dbReference type="SUPFAM" id="SSF56801">
    <property type="entry name" value="Acetyl-CoA synthetase-like"/>
    <property type="match status" value="1"/>
</dbReference>
<dbReference type="InterPro" id="IPR045851">
    <property type="entry name" value="AMP-bd_C_sf"/>
</dbReference>
<dbReference type="PROSITE" id="PS00455">
    <property type="entry name" value="AMP_BINDING"/>
    <property type="match status" value="1"/>
</dbReference>
<dbReference type="InterPro" id="IPR020845">
    <property type="entry name" value="AMP-binding_CS"/>
</dbReference>
<evidence type="ECO:0000259" key="4">
    <source>
        <dbReference type="Pfam" id="PF13193"/>
    </source>
</evidence>
<dbReference type="Gene3D" id="3.30.300.30">
    <property type="match status" value="1"/>
</dbReference>
<evidence type="ECO:0000313" key="5">
    <source>
        <dbReference type="EMBL" id="RNF33040.1"/>
    </source>
</evidence>
<evidence type="ECO:0000256" key="2">
    <source>
        <dbReference type="ARBA" id="ARBA00022598"/>
    </source>
</evidence>
<dbReference type="PANTHER" id="PTHR43201">
    <property type="entry name" value="ACYL-COA SYNTHETASE"/>
    <property type="match status" value="1"/>
</dbReference>
<dbReference type="PANTHER" id="PTHR43201:SF5">
    <property type="entry name" value="MEDIUM-CHAIN ACYL-COA LIGASE ACSF2, MITOCHONDRIAL"/>
    <property type="match status" value="1"/>
</dbReference>
<organism evidence="5 6">
    <name type="scientific">Paracoccus methylarcula</name>
    <dbReference type="NCBI Taxonomy" id="72022"/>
    <lineage>
        <taxon>Bacteria</taxon>
        <taxon>Pseudomonadati</taxon>
        <taxon>Pseudomonadota</taxon>
        <taxon>Alphaproteobacteria</taxon>
        <taxon>Rhodobacterales</taxon>
        <taxon>Paracoccaceae</taxon>
        <taxon>Paracoccus</taxon>
    </lineage>
</organism>
<feature type="domain" description="AMP-binding enzyme C-terminal" evidence="4">
    <location>
        <begin position="315"/>
        <end position="387"/>
    </location>
</feature>
<evidence type="ECO:0000259" key="3">
    <source>
        <dbReference type="Pfam" id="PF00501"/>
    </source>
</evidence>
<dbReference type="Pfam" id="PF00501">
    <property type="entry name" value="AMP-binding"/>
    <property type="match status" value="1"/>
</dbReference>
<name>A0A3R7SBU3_9RHOB</name>
<sequence length="400" mass="41991">MAGLLPDIRDRWFRRSGDSAILSCGAHGQNRPTVAALLECIDQRLPIHASQGGGGGISAAGFPDADGRPLLYCQSSGSTGGARTIRRSQASWIASFEVNHARYGIGTTDRYAVLGSLGHSLSLYGIVEALHLGADLLALGGDLPRAQLATLRETRASVLYATPSQLGLLQRAGTEPLPDIRHVFCGGGALGGDGRAAAAALFPNAGIYEFYGASETSFVTISDSDTPSGSVGRAYPGVTLKLQPVAGNDAEIWVNSPYLFDGYEGEGSGDTRRDGDFLTVGEIGWLDEQGNLFLRGRRSRMVTVADVNVFLEDIERVMTGDCAGRACAAIAVPDALRGHAVIGFVEGAADKALAEKMKFRCRTSLGPFAAPRRIGFLDPMPMLPSGKPDLAALQRIAGAG</sequence>
<feature type="domain" description="AMP-dependent synthetase/ligase" evidence="3">
    <location>
        <begin position="69"/>
        <end position="263"/>
    </location>
</feature>
<dbReference type="OrthoDB" id="9803968at2"/>
<protein>
    <submittedName>
        <fullName evidence="5">AMP-dependent synthetase</fullName>
    </submittedName>
</protein>
<evidence type="ECO:0000313" key="6">
    <source>
        <dbReference type="Proteomes" id="UP000238137"/>
    </source>
</evidence>
<proteinExistence type="inferred from homology"/>
<dbReference type="AlphaFoldDB" id="A0A3R7SBU3"/>
<dbReference type="GO" id="GO:0006631">
    <property type="term" value="P:fatty acid metabolic process"/>
    <property type="evidence" value="ECO:0007669"/>
    <property type="project" value="TreeGrafter"/>
</dbReference>
<dbReference type="Pfam" id="PF13193">
    <property type="entry name" value="AMP-binding_C"/>
    <property type="match status" value="1"/>
</dbReference>
<comment type="caution">
    <text evidence="5">The sequence shown here is derived from an EMBL/GenBank/DDBJ whole genome shotgun (WGS) entry which is preliminary data.</text>
</comment>
<keyword evidence="2" id="KW-0436">Ligase</keyword>
<dbReference type="InterPro" id="IPR000873">
    <property type="entry name" value="AMP-dep_synth/lig_dom"/>
</dbReference>
<dbReference type="InterPro" id="IPR042099">
    <property type="entry name" value="ANL_N_sf"/>
</dbReference>
<keyword evidence="6" id="KW-1185">Reference proteome</keyword>
<dbReference type="Gene3D" id="3.40.50.12780">
    <property type="entry name" value="N-terminal domain of ligase-like"/>
    <property type="match status" value="1"/>
</dbReference>
<dbReference type="GO" id="GO:0031956">
    <property type="term" value="F:medium-chain fatty acid-CoA ligase activity"/>
    <property type="evidence" value="ECO:0007669"/>
    <property type="project" value="TreeGrafter"/>
</dbReference>
<dbReference type="InterPro" id="IPR025110">
    <property type="entry name" value="AMP-bd_C"/>
</dbReference>